<accession>A0A0A9BN91</accession>
<sequence>MRIEQTLR</sequence>
<reference evidence="1" key="2">
    <citation type="journal article" date="2015" name="Data Brief">
        <title>Shoot transcriptome of the giant reed, Arundo donax.</title>
        <authorList>
            <person name="Barrero R.A."/>
            <person name="Guerrero F.D."/>
            <person name="Moolhuijzen P."/>
            <person name="Goolsby J.A."/>
            <person name="Tidwell J."/>
            <person name="Bellgard S.E."/>
            <person name="Bellgard M.I."/>
        </authorList>
    </citation>
    <scope>NUCLEOTIDE SEQUENCE</scope>
    <source>
        <tissue evidence="1">Shoot tissue taken approximately 20 cm above the soil surface</tissue>
    </source>
</reference>
<reference evidence="1" key="1">
    <citation type="submission" date="2014-09" db="EMBL/GenBank/DDBJ databases">
        <authorList>
            <person name="Magalhaes I.L.F."/>
            <person name="Oliveira U."/>
            <person name="Santos F.R."/>
            <person name="Vidigal T.H.D.A."/>
            <person name="Brescovit A.D."/>
            <person name="Santos A.J."/>
        </authorList>
    </citation>
    <scope>NUCLEOTIDE SEQUENCE</scope>
    <source>
        <tissue evidence="1">Shoot tissue taken approximately 20 cm above the soil surface</tissue>
    </source>
</reference>
<proteinExistence type="predicted"/>
<organism evidence="1">
    <name type="scientific">Arundo donax</name>
    <name type="common">Giant reed</name>
    <name type="synonym">Donax arundinaceus</name>
    <dbReference type="NCBI Taxonomy" id="35708"/>
    <lineage>
        <taxon>Eukaryota</taxon>
        <taxon>Viridiplantae</taxon>
        <taxon>Streptophyta</taxon>
        <taxon>Embryophyta</taxon>
        <taxon>Tracheophyta</taxon>
        <taxon>Spermatophyta</taxon>
        <taxon>Magnoliopsida</taxon>
        <taxon>Liliopsida</taxon>
        <taxon>Poales</taxon>
        <taxon>Poaceae</taxon>
        <taxon>PACMAD clade</taxon>
        <taxon>Arundinoideae</taxon>
        <taxon>Arundineae</taxon>
        <taxon>Arundo</taxon>
    </lineage>
</organism>
<evidence type="ECO:0000313" key="1">
    <source>
        <dbReference type="EMBL" id="JAD62685.1"/>
    </source>
</evidence>
<protein>
    <submittedName>
        <fullName evidence="1">Uncharacterized protein</fullName>
    </submittedName>
</protein>
<dbReference type="EMBL" id="GBRH01235210">
    <property type="protein sequence ID" value="JAD62685.1"/>
    <property type="molecule type" value="Transcribed_RNA"/>
</dbReference>
<name>A0A0A9BN91_ARUDO</name>